<proteinExistence type="predicted"/>
<sequence length="44" mass="5067">MVGHDVLLTWVSAKKQKENGDTRTVFSSFFPPTRRKYEILPTKG</sequence>
<evidence type="ECO:0000313" key="2">
    <source>
        <dbReference type="Proteomes" id="UP000182692"/>
    </source>
</evidence>
<reference evidence="1 2" key="1">
    <citation type="submission" date="2016-10" db="EMBL/GenBank/DDBJ databases">
        <authorList>
            <person name="de Groot N.N."/>
        </authorList>
    </citation>
    <scope>NUCLEOTIDE SEQUENCE [LARGE SCALE GENOMIC DNA]</scope>
    <source>
        <strain evidence="1 2">DSM 15893</strain>
    </source>
</reference>
<dbReference type="EMBL" id="FOWR01000021">
    <property type="protein sequence ID" value="SFP69259.1"/>
    <property type="molecule type" value="Genomic_DNA"/>
</dbReference>
<evidence type="ECO:0000313" key="1">
    <source>
        <dbReference type="EMBL" id="SFP69259.1"/>
    </source>
</evidence>
<protein>
    <submittedName>
        <fullName evidence="1">Uncharacterized protein</fullName>
    </submittedName>
</protein>
<dbReference type="Proteomes" id="UP000182692">
    <property type="component" value="Unassembled WGS sequence"/>
</dbReference>
<organism evidence="1 2">
    <name type="scientific">Enterovibrio norvegicus DSM 15893</name>
    <dbReference type="NCBI Taxonomy" id="1121869"/>
    <lineage>
        <taxon>Bacteria</taxon>
        <taxon>Pseudomonadati</taxon>
        <taxon>Pseudomonadota</taxon>
        <taxon>Gammaproteobacteria</taxon>
        <taxon>Vibrionales</taxon>
        <taxon>Vibrionaceae</taxon>
        <taxon>Enterovibrio</taxon>
    </lineage>
</organism>
<dbReference type="AlphaFoldDB" id="A0A1I5SEV7"/>
<dbReference type="STRING" id="1121869.SAMN03084138_02866"/>
<accession>A0A1I5SEV7</accession>
<name>A0A1I5SEV7_9GAMM</name>
<gene>
    <name evidence="1" type="ORF">SAMN03084138_02866</name>
</gene>